<feature type="non-terminal residue" evidence="1">
    <location>
        <position position="95"/>
    </location>
</feature>
<dbReference type="Proteomes" id="UP001190700">
    <property type="component" value="Unassembled WGS sequence"/>
</dbReference>
<evidence type="ECO:0000313" key="1">
    <source>
        <dbReference type="EMBL" id="KAK3254694.1"/>
    </source>
</evidence>
<proteinExistence type="predicted"/>
<evidence type="ECO:0000313" key="2">
    <source>
        <dbReference type="Proteomes" id="UP001190700"/>
    </source>
</evidence>
<accession>A0AAE0F7X1</accession>
<comment type="caution">
    <text evidence="1">The sequence shown here is derived from an EMBL/GenBank/DDBJ whole genome shotgun (WGS) entry which is preliminary data.</text>
</comment>
<protein>
    <submittedName>
        <fullName evidence="1">Uncharacterized protein</fullName>
    </submittedName>
</protein>
<name>A0AAE0F7X1_9CHLO</name>
<organism evidence="1 2">
    <name type="scientific">Cymbomonas tetramitiformis</name>
    <dbReference type="NCBI Taxonomy" id="36881"/>
    <lineage>
        <taxon>Eukaryota</taxon>
        <taxon>Viridiplantae</taxon>
        <taxon>Chlorophyta</taxon>
        <taxon>Pyramimonadophyceae</taxon>
        <taxon>Pyramimonadales</taxon>
        <taxon>Pyramimonadaceae</taxon>
        <taxon>Cymbomonas</taxon>
    </lineage>
</organism>
<keyword evidence="2" id="KW-1185">Reference proteome</keyword>
<sequence length="95" mass="10146">MSETSFHVHECASVSASARATATVCAAKTALSSGADLHLAEHISGIKECLEGLKVEREATHALSIEKEAEKVQLEADLKAITLKLQELGSFLVRQ</sequence>
<dbReference type="AlphaFoldDB" id="A0AAE0F7X1"/>
<reference evidence="1 2" key="1">
    <citation type="journal article" date="2015" name="Genome Biol. Evol.">
        <title>Comparative Genomics of a Bacterivorous Green Alga Reveals Evolutionary Causalities and Consequences of Phago-Mixotrophic Mode of Nutrition.</title>
        <authorList>
            <person name="Burns J.A."/>
            <person name="Paasch A."/>
            <person name="Narechania A."/>
            <person name="Kim E."/>
        </authorList>
    </citation>
    <scope>NUCLEOTIDE SEQUENCE [LARGE SCALE GENOMIC DNA]</scope>
    <source>
        <strain evidence="1 2">PLY_AMNH</strain>
    </source>
</reference>
<dbReference type="EMBL" id="LGRX02023267">
    <property type="protein sequence ID" value="KAK3254694.1"/>
    <property type="molecule type" value="Genomic_DNA"/>
</dbReference>
<gene>
    <name evidence="1" type="ORF">CYMTET_36097</name>
</gene>